<feature type="transmembrane region" description="Helical" evidence="1">
    <location>
        <begin position="6"/>
        <end position="27"/>
    </location>
</feature>
<keyword evidence="1" id="KW-1133">Transmembrane helix</keyword>
<keyword evidence="1" id="KW-0472">Membrane</keyword>
<accession>Q64LI0</accession>
<organism evidence="2">
    <name type="scientific">Paratomella rubra</name>
    <name type="common">Acoelomorph flatworm</name>
    <dbReference type="NCBI Taxonomy" id="90914"/>
    <lineage>
        <taxon>Eukaryota</taxon>
        <taxon>Metazoa</taxon>
        <taxon>Xenacoelomorpha</taxon>
        <taxon>Acoelomorpha</taxon>
        <taxon>Acoela</taxon>
        <taxon>Paratomellidae</taxon>
        <taxon>Paratomella</taxon>
    </lineage>
</organism>
<evidence type="ECO:0000313" key="2">
    <source>
        <dbReference type="EMBL" id="AAR04866.1"/>
    </source>
</evidence>
<protein>
    <submittedName>
        <fullName evidence="2">ATP synthase F0 subunit 8</fullName>
    </submittedName>
</protein>
<proteinExistence type="predicted"/>
<dbReference type="EMBL" id="AY228758">
    <property type="protein sequence ID" value="AAR04866.1"/>
    <property type="molecule type" value="Genomic_DNA"/>
</dbReference>
<geneLocation type="mitochondrion" evidence="2"/>
<reference evidence="2" key="1">
    <citation type="journal article" date="2004" name="Mol. Phylogenet. Evol.">
        <title>Mitochondrial genome data support the basal position of Acoelomorpha and the polyphyly of the Platyhelminthes.</title>
        <authorList>
            <person name="Ruiz-Trillo I."/>
            <person name="Riutort M."/>
            <person name="Fourcade H.M."/>
            <person name="Baguna J."/>
            <person name="Boore J.L."/>
        </authorList>
    </citation>
    <scope>NUCLEOTIDE SEQUENCE</scope>
</reference>
<name>Q64LI0_PARRR</name>
<evidence type="ECO:0000256" key="1">
    <source>
        <dbReference type="SAM" id="Phobius"/>
    </source>
</evidence>
<dbReference type="AlphaFoldDB" id="Q64LI0"/>
<sequence>MVMFLSFIFMILFVVLSFFHILIFSSFKEVYSFSMNLPTFFSISFQKWESNMADSLNWL</sequence>
<keyword evidence="2" id="KW-0496">Mitochondrion</keyword>
<keyword evidence="1" id="KW-0812">Transmembrane</keyword>